<keyword evidence="2" id="KW-0472">Membrane</keyword>
<dbReference type="EMBL" id="BSUZ01000001">
    <property type="protein sequence ID" value="GMA88276.1"/>
    <property type="molecule type" value="Genomic_DNA"/>
</dbReference>
<accession>A0ABQ6JL33</accession>
<feature type="region of interest" description="Disordered" evidence="1">
    <location>
        <begin position="1"/>
        <end position="42"/>
    </location>
</feature>
<keyword evidence="2" id="KW-0812">Transmembrane</keyword>
<protein>
    <submittedName>
        <fullName evidence="3">Uncharacterized protein</fullName>
    </submittedName>
</protein>
<reference evidence="4" key="1">
    <citation type="journal article" date="2019" name="Int. J. Syst. Evol. Microbiol.">
        <title>The Global Catalogue of Microorganisms (GCM) 10K type strain sequencing project: providing services to taxonomists for standard genome sequencing and annotation.</title>
        <authorList>
            <consortium name="The Broad Institute Genomics Platform"/>
            <consortium name="The Broad Institute Genome Sequencing Center for Infectious Disease"/>
            <person name="Wu L."/>
            <person name="Ma J."/>
        </authorList>
    </citation>
    <scope>NUCLEOTIDE SEQUENCE [LARGE SCALE GENOMIC DNA]</scope>
    <source>
        <strain evidence="4">NBRC 108730</strain>
    </source>
</reference>
<evidence type="ECO:0000256" key="2">
    <source>
        <dbReference type="SAM" id="Phobius"/>
    </source>
</evidence>
<feature type="compositionally biased region" description="Basic and acidic residues" evidence="1">
    <location>
        <begin position="13"/>
        <end position="24"/>
    </location>
</feature>
<evidence type="ECO:0000256" key="1">
    <source>
        <dbReference type="SAM" id="MobiDB-lite"/>
    </source>
</evidence>
<name>A0ABQ6JL33_9ACTN</name>
<gene>
    <name evidence="3" type="ORF">GCM10025868_35260</name>
</gene>
<sequence>MSTSLSKQPDTAPVDRQREREARATRPARQSGDRLPAPPRQRRPVMAALAVLLILGGAAVAGLLALRVDSRVPVLVARADIPVGKQAHRG</sequence>
<proteinExistence type="predicted"/>
<evidence type="ECO:0000313" key="4">
    <source>
        <dbReference type="Proteomes" id="UP001157017"/>
    </source>
</evidence>
<dbReference type="Proteomes" id="UP001157017">
    <property type="component" value="Unassembled WGS sequence"/>
</dbReference>
<evidence type="ECO:0000313" key="3">
    <source>
        <dbReference type="EMBL" id="GMA88276.1"/>
    </source>
</evidence>
<organism evidence="3 4">
    <name type="scientific">Angustibacter aerolatus</name>
    <dbReference type="NCBI Taxonomy" id="1162965"/>
    <lineage>
        <taxon>Bacteria</taxon>
        <taxon>Bacillati</taxon>
        <taxon>Actinomycetota</taxon>
        <taxon>Actinomycetes</taxon>
        <taxon>Kineosporiales</taxon>
        <taxon>Kineosporiaceae</taxon>
    </lineage>
</organism>
<keyword evidence="2" id="KW-1133">Transmembrane helix</keyword>
<feature type="transmembrane region" description="Helical" evidence="2">
    <location>
        <begin position="45"/>
        <end position="66"/>
    </location>
</feature>
<comment type="caution">
    <text evidence="3">The sequence shown here is derived from an EMBL/GenBank/DDBJ whole genome shotgun (WGS) entry which is preliminary data.</text>
</comment>
<keyword evidence="4" id="KW-1185">Reference proteome</keyword>